<evidence type="ECO:0000259" key="2">
    <source>
        <dbReference type="Pfam" id="PF03572"/>
    </source>
</evidence>
<dbReference type="RefSeq" id="XP_018156634.1">
    <property type="nucleotide sequence ID" value="XM_018304611.1"/>
</dbReference>
<dbReference type="InterPro" id="IPR005151">
    <property type="entry name" value="Tail-specific_protease"/>
</dbReference>
<organism evidence="4 5">
    <name type="scientific">Colletotrichum higginsianum (strain IMI 349063)</name>
    <name type="common">Crucifer anthracnose fungus</name>
    <dbReference type="NCBI Taxonomy" id="759273"/>
    <lineage>
        <taxon>Eukaryota</taxon>
        <taxon>Fungi</taxon>
        <taxon>Dikarya</taxon>
        <taxon>Ascomycota</taxon>
        <taxon>Pezizomycotina</taxon>
        <taxon>Sordariomycetes</taxon>
        <taxon>Hypocreomycetidae</taxon>
        <taxon>Glomerellales</taxon>
        <taxon>Glomerellaceae</taxon>
        <taxon>Colletotrichum</taxon>
        <taxon>Colletotrichum destructivum species complex</taxon>
    </lineage>
</organism>
<name>A0A1B7Y7V2_COLHI</name>
<dbReference type="VEuPathDB" id="FungiDB:CH63R_09637"/>
<reference evidence="5" key="1">
    <citation type="journal article" date="2017" name="BMC Genomics">
        <title>Gapless genome assembly of Colletotrichum higginsianum reveals chromosome structure and association of transposable elements with secondary metabolite gene clusters.</title>
        <authorList>
            <person name="Dallery J.-F."/>
            <person name="Lapalu N."/>
            <person name="Zampounis A."/>
            <person name="Pigne S."/>
            <person name="Luyten I."/>
            <person name="Amselem J."/>
            <person name="Wittenberg A.H.J."/>
            <person name="Zhou S."/>
            <person name="de Queiroz M.V."/>
            <person name="Robin G.P."/>
            <person name="Auger A."/>
            <person name="Hainaut M."/>
            <person name="Henrissat B."/>
            <person name="Kim K.-T."/>
            <person name="Lee Y.-H."/>
            <person name="Lespinet O."/>
            <person name="Schwartz D.C."/>
            <person name="Thon M.R."/>
            <person name="O'Connell R.J."/>
        </authorList>
    </citation>
    <scope>NUCLEOTIDE SEQUENCE [LARGE SCALE GENOMIC DNA]</scope>
    <source>
        <strain evidence="5">IMI 349063</strain>
    </source>
</reference>
<protein>
    <submittedName>
        <fullName evidence="4">Peptidase s41 family protein</fullName>
    </submittedName>
</protein>
<gene>
    <name evidence="4" type="ORF">CH63R_09637</name>
</gene>
<dbReference type="EMBL" id="LTAN01000006">
    <property type="protein sequence ID" value="OBR08116.1"/>
    <property type="molecule type" value="Genomic_DNA"/>
</dbReference>
<evidence type="ECO:0000256" key="1">
    <source>
        <dbReference type="SAM" id="SignalP"/>
    </source>
</evidence>
<feature type="domain" description="Tail specific protease" evidence="2">
    <location>
        <begin position="346"/>
        <end position="428"/>
    </location>
</feature>
<dbReference type="Pfam" id="PF23658">
    <property type="entry name" value="PDZ_CPAF_rel"/>
    <property type="match status" value="1"/>
</dbReference>
<keyword evidence="1" id="KW-0732">Signal</keyword>
<dbReference type="InterPro" id="IPR029045">
    <property type="entry name" value="ClpP/crotonase-like_dom_sf"/>
</dbReference>
<feature type="domain" description="CPAF-like PDZ" evidence="3">
    <location>
        <begin position="140"/>
        <end position="253"/>
    </location>
</feature>
<dbReference type="AlphaFoldDB" id="A0A1B7Y7V2"/>
<dbReference type="PANTHER" id="PTHR37049">
    <property type="entry name" value="PEPTIDASE S41 FAMILY PROTEIN"/>
    <property type="match status" value="1"/>
</dbReference>
<dbReference type="InterPro" id="IPR056186">
    <property type="entry name" value="PDZ_CPAF-rel"/>
</dbReference>
<comment type="caution">
    <text evidence="4">The sequence shown here is derived from an EMBL/GenBank/DDBJ whole genome shotgun (WGS) entry which is preliminary data.</text>
</comment>
<dbReference type="OrthoDB" id="27214at2759"/>
<dbReference type="PANTHER" id="PTHR37049:SF4">
    <property type="entry name" value="RHODANESE DOMAIN-CONTAINING PROTEIN"/>
    <property type="match status" value="1"/>
</dbReference>
<sequence length="752" mass="82309">MKSVLALASAALAAAHTSTTQSPCAVVASQLAISSTAEIPAINAFNCLNSVPVDTEGNSELIDELKQLWQFHSEIVWLKNPGSDWEYGPLDIMDELDKIKANLESYESEYAVQLAIQNLTVRTGNFHFNYQPDILSVFIFRRRFNVASISSDGKALPKLYFDNDVAALADGDDGVFDIQSINGMKPYDFLQANLYSQYINSDGRMNNMFAKGDTNRPGAFARQDKYDGNSTDVVWSNSKQESFSNYAITRQNFKGVVDGKTFFETFCTGAISGAKSSTSADKDKEVISPGILGPVPTIPTGSYYLSSRTKKRQSIPSGGAYASAVAESKTGTVAGYFLTDSGFSDVAVLKIISFSNPDEDKFDETLFNNDFQATIQSFLKKCIAQNKQKLIIDLRENGGGNTNLLIDAFMQLFPDMDPFSGQRYRATDVFNKIGDVVNEVYTNSDLATKFQTTTGQSIVTGFNFRYWAWWHFRNAEGDNFDSWDEFNGPHTYNNDKFTTTFRYNYSSADRVSVLPDGFNFVNGSRPTAFQPSNVVMFTDALCGSSCASFHEELKNIAGVKAVTVGGRPENKPIETVAGTKGGEVIPLIRFSQYAKLTLQFSTTAGLSSIQSNNATLSAVANVPNIAIRVGDSFTRAQSQDQIRKGDETATPLQYIYEAADCRIFYTAKSYADPVEAWKQAWSAYSDNSKCVEGSTGDKSSISGGYKPYGSAQVQPEDEPLAYVPTSGENAARSTQIGSLGIALFAVLFAVLM</sequence>
<dbReference type="Gene3D" id="3.90.226.10">
    <property type="entry name" value="2-enoyl-CoA Hydratase, Chain A, domain 1"/>
    <property type="match status" value="1"/>
</dbReference>
<dbReference type="GO" id="GO:0008236">
    <property type="term" value="F:serine-type peptidase activity"/>
    <property type="evidence" value="ECO:0007669"/>
    <property type="project" value="InterPro"/>
</dbReference>
<dbReference type="SUPFAM" id="SSF52096">
    <property type="entry name" value="ClpP/crotonase"/>
    <property type="match status" value="1"/>
</dbReference>
<evidence type="ECO:0000313" key="5">
    <source>
        <dbReference type="Proteomes" id="UP000092177"/>
    </source>
</evidence>
<dbReference type="InterPro" id="IPR052766">
    <property type="entry name" value="S41A_metabolite_peptidase"/>
</dbReference>
<dbReference type="Proteomes" id="UP000092177">
    <property type="component" value="Chromosome 6"/>
</dbReference>
<feature type="chain" id="PRO_5008601408" evidence="1">
    <location>
        <begin position="21"/>
        <end position="752"/>
    </location>
</feature>
<dbReference type="GO" id="GO:0006508">
    <property type="term" value="P:proteolysis"/>
    <property type="evidence" value="ECO:0007669"/>
    <property type="project" value="InterPro"/>
</dbReference>
<dbReference type="Pfam" id="PF03572">
    <property type="entry name" value="Peptidase_S41"/>
    <property type="match status" value="1"/>
</dbReference>
<dbReference type="GeneID" id="28868718"/>
<keyword evidence="5" id="KW-1185">Reference proteome</keyword>
<accession>A0A1B7Y7V2</accession>
<dbReference type="KEGG" id="chig:CH63R_09637"/>
<feature type="signal peptide" evidence="1">
    <location>
        <begin position="1"/>
        <end position="20"/>
    </location>
</feature>
<evidence type="ECO:0000259" key="3">
    <source>
        <dbReference type="Pfam" id="PF23658"/>
    </source>
</evidence>
<proteinExistence type="predicted"/>
<evidence type="ECO:0000313" key="4">
    <source>
        <dbReference type="EMBL" id="OBR08116.1"/>
    </source>
</evidence>